<dbReference type="EMBL" id="MFKE01000018">
    <property type="protein sequence ID" value="OGG35149.1"/>
    <property type="molecule type" value="Genomic_DNA"/>
</dbReference>
<gene>
    <name evidence="1" type="ORF">A2363_01470</name>
</gene>
<proteinExistence type="predicted"/>
<organism evidence="1 2">
    <name type="scientific">Candidatus Gottesmanbacteria bacterium RIFOXYB1_FULL_47_11</name>
    <dbReference type="NCBI Taxonomy" id="1798401"/>
    <lineage>
        <taxon>Bacteria</taxon>
        <taxon>Candidatus Gottesmaniibacteriota</taxon>
    </lineage>
</organism>
<protein>
    <submittedName>
        <fullName evidence="1">Uncharacterized protein</fullName>
    </submittedName>
</protein>
<sequence length="85" mass="9074">MTILARIEGEEGVHGIEGPVAVNGNILQALVPEKIIKLLTESDAPVHLERQPGGFPIIEYNGQKRGGYTLADSAVIYPPITVSNP</sequence>
<dbReference type="AlphaFoldDB" id="A0A1F6BDW5"/>
<name>A0A1F6BDW5_9BACT</name>
<evidence type="ECO:0000313" key="1">
    <source>
        <dbReference type="EMBL" id="OGG35149.1"/>
    </source>
</evidence>
<evidence type="ECO:0000313" key="2">
    <source>
        <dbReference type="Proteomes" id="UP000176186"/>
    </source>
</evidence>
<accession>A0A1F6BDW5</accession>
<dbReference type="Proteomes" id="UP000176186">
    <property type="component" value="Unassembled WGS sequence"/>
</dbReference>
<reference evidence="1 2" key="1">
    <citation type="journal article" date="2016" name="Nat. Commun.">
        <title>Thousands of microbial genomes shed light on interconnected biogeochemical processes in an aquifer system.</title>
        <authorList>
            <person name="Anantharaman K."/>
            <person name="Brown C.T."/>
            <person name="Hug L.A."/>
            <person name="Sharon I."/>
            <person name="Castelle C.J."/>
            <person name="Probst A.J."/>
            <person name="Thomas B.C."/>
            <person name="Singh A."/>
            <person name="Wilkins M.J."/>
            <person name="Karaoz U."/>
            <person name="Brodie E.L."/>
            <person name="Williams K.H."/>
            <person name="Hubbard S.S."/>
            <person name="Banfield J.F."/>
        </authorList>
    </citation>
    <scope>NUCLEOTIDE SEQUENCE [LARGE SCALE GENOMIC DNA]</scope>
</reference>
<comment type="caution">
    <text evidence="1">The sequence shown here is derived from an EMBL/GenBank/DDBJ whole genome shotgun (WGS) entry which is preliminary data.</text>
</comment>